<keyword evidence="2" id="KW-1185">Reference proteome</keyword>
<evidence type="ECO:0000313" key="2">
    <source>
        <dbReference type="Proteomes" id="UP000242310"/>
    </source>
</evidence>
<sequence length="87" mass="10232">MQQQQQTGNQQIMPQPPQVLTVKDELYLKDMLSWNLLAAKKANFFAEQCQDPEIQQSLQHTCAMHERHYHKFQQLLDHHATSANQMN</sequence>
<evidence type="ECO:0008006" key="3">
    <source>
        <dbReference type="Google" id="ProtNLM"/>
    </source>
</evidence>
<dbReference type="Proteomes" id="UP000242310">
    <property type="component" value="Unassembled WGS sequence"/>
</dbReference>
<protein>
    <recommendedName>
        <fullName evidence="3">Coat F domain-containing protein</fullName>
    </recommendedName>
</protein>
<dbReference type="AlphaFoldDB" id="A0A2P8HDW6"/>
<organism evidence="1 2">
    <name type="scientific">Salsuginibacillus halophilus</name>
    <dbReference type="NCBI Taxonomy" id="517424"/>
    <lineage>
        <taxon>Bacteria</taxon>
        <taxon>Bacillati</taxon>
        <taxon>Bacillota</taxon>
        <taxon>Bacilli</taxon>
        <taxon>Bacillales</taxon>
        <taxon>Bacillaceae</taxon>
        <taxon>Salsuginibacillus</taxon>
    </lineage>
</organism>
<name>A0A2P8HDW6_9BACI</name>
<dbReference type="OrthoDB" id="1799385at2"/>
<reference evidence="1 2" key="1">
    <citation type="submission" date="2018-03" db="EMBL/GenBank/DDBJ databases">
        <title>Genomic Encyclopedia of Type Strains, Phase III (KMG-III): the genomes of soil and plant-associated and newly described type strains.</title>
        <authorList>
            <person name="Whitman W."/>
        </authorList>
    </citation>
    <scope>NUCLEOTIDE SEQUENCE [LARGE SCALE GENOMIC DNA]</scope>
    <source>
        <strain evidence="1 2">CGMCC 1.07653</strain>
    </source>
</reference>
<accession>A0A2P8HDW6</accession>
<gene>
    <name evidence="1" type="ORF">B0H94_10828</name>
</gene>
<dbReference type="EMBL" id="PYAV01000008">
    <property type="protein sequence ID" value="PSL44418.1"/>
    <property type="molecule type" value="Genomic_DNA"/>
</dbReference>
<evidence type="ECO:0000313" key="1">
    <source>
        <dbReference type="EMBL" id="PSL44418.1"/>
    </source>
</evidence>
<proteinExistence type="predicted"/>
<comment type="caution">
    <text evidence="1">The sequence shown here is derived from an EMBL/GenBank/DDBJ whole genome shotgun (WGS) entry which is preliminary data.</text>
</comment>
<dbReference type="RefSeq" id="WP_106588897.1">
    <property type="nucleotide sequence ID" value="NZ_PYAV01000008.1"/>
</dbReference>